<dbReference type="OrthoDB" id="5989349at2759"/>
<reference evidence="3" key="1">
    <citation type="submission" date="2023-01" db="EMBL/GenBank/DDBJ databases">
        <title>Genome assembly of the deep-sea coral Lophelia pertusa.</title>
        <authorList>
            <person name="Herrera S."/>
            <person name="Cordes E."/>
        </authorList>
    </citation>
    <scope>NUCLEOTIDE SEQUENCE</scope>
    <source>
        <strain evidence="3">USNM1676648</strain>
        <tissue evidence="3">Polyp</tissue>
    </source>
</reference>
<dbReference type="InterPro" id="IPR003591">
    <property type="entry name" value="Leu-rich_rpt_typical-subtyp"/>
</dbReference>
<evidence type="ECO:0000256" key="1">
    <source>
        <dbReference type="ARBA" id="ARBA00022614"/>
    </source>
</evidence>
<protein>
    <submittedName>
        <fullName evidence="3">Uncharacterized protein</fullName>
    </submittedName>
</protein>
<dbReference type="Gene3D" id="3.80.10.10">
    <property type="entry name" value="Ribonuclease Inhibitor"/>
    <property type="match status" value="3"/>
</dbReference>
<dbReference type="Proteomes" id="UP001163046">
    <property type="component" value="Unassembled WGS sequence"/>
</dbReference>
<accession>A0A9W9YNT2</accession>
<evidence type="ECO:0000313" key="3">
    <source>
        <dbReference type="EMBL" id="KAJ7360239.1"/>
    </source>
</evidence>
<keyword evidence="1" id="KW-0433">Leucine-rich repeat</keyword>
<keyword evidence="2" id="KW-0677">Repeat</keyword>
<sequence>MDITVGVQRLTRITLTQFLLVVWFVPFGLCCLEDVYPGNCTCKPFGRDRTIVKCIGIKQVPRDLPSNTAKLNLDENNIKGGFYLPKSAVKVTMKDNMISLDELKVILRDTKSIKILYITGNPIGPNLTSDTFAGLDKMFYLYMARCSLQHIESGTFRAMRKLIHLSLRVNMLSQIQPSTFEGPSDSLINLYLDANALRTIADGTFSRFSKLSDLRLNENRLTSVPDLTGLTDVSNINLGDNQIKDISLLGNSKIKHTFGLSLNGNQIDKLPVNVFQNLPVTFTLDLSFNKLTSVPDEAFSGCKNLASLMLNFNFISQINNRTFAGLENLRILTLINNSLTFIPENTFADNPLEVLFLHGNKIQQIDGNAFRGLSNLQSMTLFDNLLSLLPVKIFDGMASNVTLAISCKNLRTLPQGNILLLLNVLRRHPSM</sequence>
<dbReference type="SUPFAM" id="SSF52058">
    <property type="entry name" value="L domain-like"/>
    <property type="match status" value="1"/>
</dbReference>
<dbReference type="AlphaFoldDB" id="A0A9W9YNT2"/>
<keyword evidence="4" id="KW-1185">Reference proteome</keyword>
<organism evidence="3 4">
    <name type="scientific">Desmophyllum pertusum</name>
    <dbReference type="NCBI Taxonomy" id="174260"/>
    <lineage>
        <taxon>Eukaryota</taxon>
        <taxon>Metazoa</taxon>
        <taxon>Cnidaria</taxon>
        <taxon>Anthozoa</taxon>
        <taxon>Hexacorallia</taxon>
        <taxon>Scleractinia</taxon>
        <taxon>Caryophylliina</taxon>
        <taxon>Caryophylliidae</taxon>
        <taxon>Desmophyllum</taxon>
    </lineage>
</organism>
<dbReference type="EMBL" id="MU827310">
    <property type="protein sequence ID" value="KAJ7360239.1"/>
    <property type="molecule type" value="Genomic_DNA"/>
</dbReference>
<dbReference type="PANTHER" id="PTHR45712">
    <property type="entry name" value="AGAP008170-PA"/>
    <property type="match status" value="1"/>
</dbReference>
<comment type="caution">
    <text evidence="3">The sequence shown here is derived from an EMBL/GenBank/DDBJ whole genome shotgun (WGS) entry which is preliminary data.</text>
</comment>
<dbReference type="InterPro" id="IPR050333">
    <property type="entry name" value="SLRP"/>
</dbReference>
<name>A0A9W9YNT2_9CNID</name>
<dbReference type="SMART" id="SM00369">
    <property type="entry name" value="LRR_TYP"/>
    <property type="match status" value="10"/>
</dbReference>
<evidence type="ECO:0000256" key="2">
    <source>
        <dbReference type="ARBA" id="ARBA00022737"/>
    </source>
</evidence>
<evidence type="ECO:0000313" key="4">
    <source>
        <dbReference type="Proteomes" id="UP001163046"/>
    </source>
</evidence>
<dbReference type="Pfam" id="PF13855">
    <property type="entry name" value="LRR_8"/>
    <property type="match status" value="1"/>
</dbReference>
<dbReference type="InterPro" id="IPR032675">
    <property type="entry name" value="LRR_dom_sf"/>
</dbReference>
<dbReference type="Pfam" id="PF13306">
    <property type="entry name" value="LRR_5"/>
    <property type="match status" value="1"/>
</dbReference>
<dbReference type="InterPro" id="IPR001611">
    <property type="entry name" value="Leu-rich_rpt"/>
</dbReference>
<dbReference type="PANTHER" id="PTHR45712:SF22">
    <property type="entry name" value="INSULIN-LIKE GROWTH FACTOR-BINDING PROTEIN COMPLEX ACID LABILE SUBUNIT"/>
    <property type="match status" value="1"/>
</dbReference>
<dbReference type="PROSITE" id="PS51450">
    <property type="entry name" value="LRR"/>
    <property type="match status" value="1"/>
</dbReference>
<gene>
    <name evidence="3" type="ORF">OS493_016868</name>
</gene>
<dbReference type="InterPro" id="IPR026906">
    <property type="entry name" value="LRR_5"/>
</dbReference>
<proteinExistence type="predicted"/>